<evidence type="ECO:0000313" key="1">
    <source>
        <dbReference type="EMBL" id="KAH3754580.1"/>
    </source>
</evidence>
<organism evidence="1 2">
    <name type="scientific">Dreissena polymorpha</name>
    <name type="common">Zebra mussel</name>
    <name type="synonym">Mytilus polymorpha</name>
    <dbReference type="NCBI Taxonomy" id="45954"/>
    <lineage>
        <taxon>Eukaryota</taxon>
        <taxon>Metazoa</taxon>
        <taxon>Spiralia</taxon>
        <taxon>Lophotrochozoa</taxon>
        <taxon>Mollusca</taxon>
        <taxon>Bivalvia</taxon>
        <taxon>Autobranchia</taxon>
        <taxon>Heteroconchia</taxon>
        <taxon>Euheterodonta</taxon>
        <taxon>Imparidentia</taxon>
        <taxon>Neoheterodontei</taxon>
        <taxon>Myida</taxon>
        <taxon>Dreissenoidea</taxon>
        <taxon>Dreissenidae</taxon>
        <taxon>Dreissena</taxon>
    </lineage>
</organism>
<comment type="caution">
    <text evidence="1">The sequence shown here is derived from an EMBL/GenBank/DDBJ whole genome shotgun (WGS) entry which is preliminary data.</text>
</comment>
<reference evidence="1" key="1">
    <citation type="journal article" date="2019" name="bioRxiv">
        <title>The Genome of the Zebra Mussel, Dreissena polymorpha: A Resource for Invasive Species Research.</title>
        <authorList>
            <person name="McCartney M.A."/>
            <person name="Auch B."/>
            <person name="Kono T."/>
            <person name="Mallez S."/>
            <person name="Zhang Y."/>
            <person name="Obille A."/>
            <person name="Becker A."/>
            <person name="Abrahante J.E."/>
            <person name="Garbe J."/>
            <person name="Badalamenti J.P."/>
            <person name="Herman A."/>
            <person name="Mangelson H."/>
            <person name="Liachko I."/>
            <person name="Sullivan S."/>
            <person name="Sone E.D."/>
            <person name="Koren S."/>
            <person name="Silverstein K.A.T."/>
            <person name="Beckman K.B."/>
            <person name="Gohl D.M."/>
        </authorList>
    </citation>
    <scope>NUCLEOTIDE SEQUENCE</scope>
    <source>
        <strain evidence="1">Duluth1</strain>
        <tissue evidence="1">Whole animal</tissue>
    </source>
</reference>
<dbReference type="EMBL" id="JAIWYP010000010">
    <property type="protein sequence ID" value="KAH3754580.1"/>
    <property type="molecule type" value="Genomic_DNA"/>
</dbReference>
<evidence type="ECO:0000313" key="2">
    <source>
        <dbReference type="Proteomes" id="UP000828390"/>
    </source>
</evidence>
<accession>A0A9D4DUK6</accession>
<keyword evidence="2" id="KW-1185">Reference proteome</keyword>
<name>A0A9D4DUK6_DREPO</name>
<sequence length="64" mass="7519">MDKRRQGHASGGNPGDNIHWILWKRPVTRSVLKETNAPYHMFRIFNHPCHSRQHISPRVTCVMD</sequence>
<protein>
    <submittedName>
        <fullName evidence="1">Uncharacterized protein</fullName>
    </submittedName>
</protein>
<dbReference type="AlphaFoldDB" id="A0A9D4DUK6"/>
<dbReference type="Proteomes" id="UP000828390">
    <property type="component" value="Unassembled WGS sequence"/>
</dbReference>
<gene>
    <name evidence="1" type="ORF">DPMN_189257</name>
</gene>
<reference evidence="1" key="2">
    <citation type="submission" date="2020-11" db="EMBL/GenBank/DDBJ databases">
        <authorList>
            <person name="McCartney M.A."/>
            <person name="Auch B."/>
            <person name="Kono T."/>
            <person name="Mallez S."/>
            <person name="Becker A."/>
            <person name="Gohl D.M."/>
            <person name="Silverstein K.A.T."/>
            <person name="Koren S."/>
            <person name="Bechman K.B."/>
            <person name="Herman A."/>
            <person name="Abrahante J.E."/>
            <person name="Garbe J."/>
        </authorList>
    </citation>
    <scope>NUCLEOTIDE SEQUENCE</scope>
    <source>
        <strain evidence="1">Duluth1</strain>
        <tissue evidence="1">Whole animal</tissue>
    </source>
</reference>
<proteinExistence type="predicted"/>